<organism evidence="1 2">
    <name type="scientific">Rosa chinensis</name>
    <name type="common">China rose</name>
    <dbReference type="NCBI Taxonomy" id="74649"/>
    <lineage>
        <taxon>Eukaryota</taxon>
        <taxon>Viridiplantae</taxon>
        <taxon>Streptophyta</taxon>
        <taxon>Embryophyta</taxon>
        <taxon>Tracheophyta</taxon>
        <taxon>Spermatophyta</taxon>
        <taxon>Magnoliopsida</taxon>
        <taxon>eudicotyledons</taxon>
        <taxon>Gunneridae</taxon>
        <taxon>Pentapetalae</taxon>
        <taxon>rosids</taxon>
        <taxon>fabids</taxon>
        <taxon>Rosales</taxon>
        <taxon>Rosaceae</taxon>
        <taxon>Rosoideae</taxon>
        <taxon>Rosoideae incertae sedis</taxon>
        <taxon>Rosa</taxon>
    </lineage>
</organism>
<gene>
    <name evidence="1" type="ORF">RchiOBHm_Chr2g0112091</name>
</gene>
<dbReference type="Proteomes" id="UP000238479">
    <property type="component" value="Chromosome 2"/>
</dbReference>
<accession>A0A2P6RQ77</accession>
<protein>
    <submittedName>
        <fullName evidence="1">Uncharacterized protein</fullName>
    </submittedName>
</protein>
<sequence length="100" mass="11746">MVSDRRLLLLFLPDQFLFSFSLPSFRILRLRAFCERRRCKRRQGFWQQVEAGTLTATTISSPGFGGEGCLKDFQENIKGGARPFVVLRWKGRQEIEGFWW</sequence>
<proteinExistence type="predicted"/>
<reference evidence="1 2" key="1">
    <citation type="journal article" date="2018" name="Nat. Genet.">
        <title>The Rosa genome provides new insights in the design of modern roses.</title>
        <authorList>
            <person name="Bendahmane M."/>
        </authorList>
    </citation>
    <scope>NUCLEOTIDE SEQUENCE [LARGE SCALE GENOMIC DNA]</scope>
    <source>
        <strain evidence="2">cv. Old Blush</strain>
    </source>
</reference>
<evidence type="ECO:0000313" key="2">
    <source>
        <dbReference type="Proteomes" id="UP000238479"/>
    </source>
</evidence>
<name>A0A2P6RQ77_ROSCH</name>
<dbReference type="EMBL" id="PDCK01000040">
    <property type="protein sequence ID" value="PRQ48560.1"/>
    <property type="molecule type" value="Genomic_DNA"/>
</dbReference>
<dbReference type="Gramene" id="PRQ48560">
    <property type="protein sequence ID" value="PRQ48560"/>
    <property type="gene ID" value="RchiOBHm_Chr2g0112091"/>
</dbReference>
<evidence type="ECO:0000313" key="1">
    <source>
        <dbReference type="EMBL" id="PRQ48560.1"/>
    </source>
</evidence>
<comment type="caution">
    <text evidence="1">The sequence shown here is derived from an EMBL/GenBank/DDBJ whole genome shotgun (WGS) entry which is preliminary data.</text>
</comment>
<keyword evidence="2" id="KW-1185">Reference proteome</keyword>
<dbReference type="AlphaFoldDB" id="A0A2P6RQ77"/>